<proteinExistence type="predicted"/>
<protein>
    <submittedName>
        <fullName evidence="1">DUF6520 family protein</fullName>
    </submittedName>
</protein>
<organism evidence="1 2">
    <name type="scientific">Flavobacterium procerum</name>
    <dbReference type="NCBI Taxonomy" id="1455569"/>
    <lineage>
        <taxon>Bacteria</taxon>
        <taxon>Pseudomonadati</taxon>
        <taxon>Bacteroidota</taxon>
        <taxon>Flavobacteriia</taxon>
        <taxon>Flavobacteriales</taxon>
        <taxon>Flavobacteriaceae</taxon>
        <taxon>Flavobacterium</taxon>
    </lineage>
</organism>
<name>A0ABV6BQQ0_9FLAO</name>
<dbReference type="EMBL" id="JBHLYW010000009">
    <property type="protein sequence ID" value="MFC0077765.1"/>
    <property type="molecule type" value="Genomic_DNA"/>
</dbReference>
<accession>A0ABV6BQQ0</accession>
<dbReference type="InterPro" id="IPR045391">
    <property type="entry name" value="DUF6520"/>
</dbReference>
<evidence type="ECO:0000313" key="2">
    <source>
        <dbReference type="Proteomes" id="UP001589734"/>
    </source>
</evidence>
<dbReference type="Pfam" id="PF20130">
    <property type="entry name" value="DUF6520"/>
    <property type="match status" value="1"/>
</dbReference>
<reference evidence="1 2" key="1">
    <citation type="submission" date="2024-09" db="EMBL/GenBank/DDBJ databases">
        <authorList>
            <person name="Sun Q."/>
            <person name="Mori K."/>
        </authorList>
    </citation>
    <scope>NUCLEOTIDE SEQUENCE [LARGE SCALE GENOMIC DNA]</scope>
    <source>
        <strain evidence="1 2">CGMCC 1.12926</strain>
    </source>
</reference>
<sequence length="91" mass="9856">MKLINFKKVLPIVIFALGILGAFATTSMQSVKAEMAPVIGYVATPDDPCGIQVECSDQVGQLCRLFYPDGPQAKALDDDSETSCSQEIYRP</sequence>
<dbReference type="RefSeq" id="WP_379686624.1">
    <property type="nucleotide sequence ID" value="NZ_JBHLYW010000009.1"/>
</dbReference>
<dbReference type="Proteomes" id="UP001589734">
    <property type="component" value="Unassembled WGS sequence"/>
</dbReference>
<gene>
    <name evidence="1" type="ORF">ACFFLS_12010</name>
</gene>
<keyword evidence="2" id="KW-1185">Reference proteome</keyword>
<comment type="caution">
    <text evidence="1">The sequence shown here is derived from an EMBL/GenBank/DDBJ whole genome shotgun (WGS) entry which is preliminary data.</text>
</comment>
<evidence type="ECO:0000313" key="1">
    <source>
        <dbReference type="EMBL" id="MFC0077765.1"/>
    </source>
</evidence>